<dbReference type="Proteomes" id="UP000286211">
    <property type="component" value="Unassembled WGS sequence"/>
</dbReference>
<dbReference type="Gene3D" id="3.40.50.300">
    <property type="entry name" value="P-loop containing nucleotide triphosphate hydrolases"/>
    <property type="match status" value="1"/>
</dbReference>
<dbReference type="Pfam" id="PF07728">
    <property type="entry name" value="AAA_5"/>
    <property type="match status" value="1"/>
</dbReference>
<accession>A0A3R6FWE0</accession>
<reference evidence="3 4" key="1">
    <citation type="submission" date="2018-08" db="EMBL/GenBank/DDBJ databases">
        <title>A genome reference for cultivated species of the human gut microbiota.</title>
        <authorList>
            <person name="Zou Y."/>
            <person name="Xue W."/>
            <person name="Luo G."/>
        </authorList>
    </citation>
    <scope>NUCLEOTIDE SEQUENCE [LARGE SCALE GENOMIC DNA]</scope>
    <source>
        <strain evidence="3 4">AF46-2NS</strain>
    </source>
</reference>
<feature type="compositionally biased region" description="Acidic residues" evidence="1">
    <location>
        <begin position="485"/>
        <end position="494"/>
    </location>
</feature>
<dbReference type="PANTHER" id="PTHR37291:SF1">
    <property type="entry name" value="TYPE IV METHYL-DIRECTED RESTRICTION ENZYME ECOKMCRB SUBUNIT"/>
    <property type="match status" value="1"/>
</dbReference>
<sequence>MTTEEQYKSFILNCTTSPKSVNNYSDFKRINETIAKIKGVDSFDIYSCVHTKELQDIIDSLNNNEEFKQYEKTGSYQYSNALKTYMRFLCAKELFSNEAKKIDAPKPIGLQQIYYGAPGTGKSKTIKDLTFGESVIRTTFHPDSDYASFVGTYKPITEEVDLRDCYGKKVIDDDTKEVVKEERIAYKFIPQAFLEAYVKAWKKLGSKKSEKSDKSYNRIHPALLDTPEIFTKNKASKKQFLIIEEINRGNCAQIFGDLFQLLDRNEYGFSDYPIVADKDMQKYLEKEFEGWEITNKDEINQLYGEANMVNLIMKGERLVLPSNLYIWATMNTSDQSLFPIDSAFKRRWDWKYVPIREGRDKETNAKLNWYINTGNKQYDWWSFISKVNELIGSLTNSEDKKLGYFFCKAKDGEIDADLFVSKVIFYLWNDVFKDYGFDDKDFQDEEGKILSFDRFYEDKNGKTNVDIAIVEQFLENLGVEDFFSDEGKEEDSEDSYEKESDWNLNNNNNSNSNSYDYTKYRVNGSSELLGKGRMALAVMEYLVNDKKETYSEILSDISRIINSKTDRIVIKVEDYPLWKEKYKNDKGKRWYDDYPLTTIDNVKFYFTTQWGKGNIQAILHLARTKGCTVESVK</sequence>
<organism evidence="3 4">
    <name type="scientific">Segatella copri</name>
    <dbReference type="NCBI Taxonomy" id="165179"/>
    <lineage>
        <taxon>Bacteria</taxon>
        <taxon>Pseudomonadati</taxon>
        <taxon>Bacteroidota</taxon>
        <taxon>Bacteroidia</taxon>
        <taxon>Bacteroidales</taxon>
        <taxon>Prevotellaceae</taxon>
        <taxon>Segatella</taxon>
    </lineage>
</organism>
<dbReference type="EMBL" id="QRNB01000037">
    <property type="protein sequence ID" value="RHK10201.1"/>
    <property type="molecule type" value="Genomic_DNA"/>
</dbReference>
<evidence type="ECO:0000259" key="2">
    <source>
        <dbReference type="Pfam" id="PF07728"/>
    </source>
</evidence>
<proteinExistence type="predicted"/>
<feature type="region of interest" description="Disordered" evidence="1">
    <location>
        <begin position="485"/>
        <end position="509"/>
    </location>
</feature>
<evidence type="ECO:0000313" key="3">
    <source>
        <dbReference type="EMBL" id="RHK10201.1"/>
    </source>
</evidence>
<evidence type="ECO:0000256" key="1">
    <source>
        <dbReference type="SAM" id="MobiDB-lite"/>
    </source>
</evidence>
<dbReference type="InterPro" id="IPR011704">
    <property type="entry name" value="ATPase_dyneun-rel_AAA"/>
</dbReference>
<gene>
    <name evidence="3" type="ORF">DW079_08260</name>
</gene>
<comment type="caution">
    <text evidence="3">The sequence shown here is derived from an EMBL/GenBank/DDBJ whole genome shotgun (WGS) entry which is preliminary data.</text>
</comment>
<dbReference type="InterPro" id="IPR027417">
    <property type="entry name" value="P-loop_NTPase"/>
</dbReference>
<evidence type="ECO:0000313" key="4">
    <source>
        <dbReference type="Proteomes" id="UP000286211"/>
    </source>
</evidence>
<dbReference type="AlphaFoldDB" id="A0A3R6FWE0"/>
<dbReference type="GO" id="GO:0005524">
    <property type="term" value="F:ATP binding"/>
    <property type="evidence" value="ECO:0007669"/>
    <property type="project" value="InterPro"/>
</dbReference>
<name>A0A3R6FWE0_9BACT</name>
<feature type="domain" description="ATPase dynein-related AAA" evidence="2">
    <location>
        <begin position="233"/>
        <end position="347"/>
    </location>
</feature>
<dbReference type="InterPro" id="IPR052934">
    <property type="entry name" value="Methyl-DNA_Rec/Restrict_Enz"/>
</dbReference>
<protein>
    <recommendedName>
        <fullName evidence="2">ATPase dynein-related AAA domain-containing protein</fullName>
    </recommendedName>
</protein>
<dbReference type="PANTHER" id="PTHR37291">
    <property type="entry name" value="5-METHYLCYTOSINE-SPECIFIC RESTRICTION ENZYME B"/>
    <property type="match status" value="1"/>
</dbReference>
<dbReference type="GO" id="GO:0016887">
    <property type="term" value="F:ATP hydrolysis activity"/>
    <property type="evidence" value="ECO:0007669"/>
    <property type="project" value="InterPro"/>
</dbReference>